<comment type="caution">
    <text evidence="1">The sequence shown here is derived from an EMBL/GenBank/DDBJ whole genome shotgun (WGS) entry which is preliminary data.</text>
</comment>
<sequence>MEVLPEVQKRRLVIAIDYGTTYTGVAIATPIGDRVNSLDEIEDAIIYNWGDGMGNHKKIPSVKSYSYKKNNHQQWGADLSPDAVAMVHTKLQLDVDDTSTELDLILQELDGMRNLDFRYIALSRGEARYTRKGPEQIVEDYLTDVFDRLLETAPAFDEEFKNEAPVDIIVTIPAEWGYRAKNSTFRALTRAGFNDQSFPELKQVLLISEPEAAALYFARYLKEENGDDFFKDVVSYRVKRLSPFEIETVTVPTGDKCGSIFINLAFKKWLKKLLPEIYHELDQTELAHKMTSHDSEGERMRMLMAGFEVHKRKFSLARNGGQDIKMTLPPPFNTKNLDTRVVGGQIVIKYTDMESFFEPCADRITELIEGQVGQIERLREQDRSLRTRLKHVLLVGGFAQSPYLQATIRESLDLRALELQIRDTCWTAVVRGAAIFGIEKPSNNLSAMSACNRSYGVSVNAPFSAVDNRKKDLKIDGLTGKVVAEGQLIWLIKKGDLILSNRTKEVKATFEINFTETSSRRGTVPIYAFDGNILPDRLIESESELTHFHDIQYDLSSIALQEFTPCKPPDPNARYSFYVARLVLTMRLVPQKLQVELHYNHRPVCPPTEVDDRMILV</sequence>
<gene>
    <name evidence="1" type="ORF">G7Y89_g10974</name>
</gene>
<dbReference type="OrthoDB" id="2963168at2759"/>
<reference evidence="1 2" key="1">
    <citation type="submission" date="2020-03" db="EMBL/GenBank/DDBJ databases">
        <title>Draft Genome Sequence of Cudoniella acicularis.</title>
        <authorList>
            <person name="Buettner E."/>
            <person name="Kellner H."/>
        </authorList>
    </citation>
    <scope>NUCLEOTIDE SEQUENCE [LARGE SCALE GENOMIC DNA]</scope>
    <source>
        <strain evidence="1 2">DSM 108380</strain>
    </source>
</reference>
<organism evidence="1 2">
    <name type="scientific">Cudoniella acicularis</name>
    <dbReference type="NCBI Taxonomy" id="354080"/>
    <lineage>
        <taxon>Eukaryota</taxon>
        <taxon>Fungi</taxon>
        <taxon>Dikarya</taxon>
        <taxon>Ascomycota</taxon>
        <taxon>Pezizomycotina</taxon>
        <taxon>Leotiomycetes</taxon>
        <taxon>Helotiales</taxon>
        <taxon>Tricladiaceae</taxon>
        <taxon>Cudoniella</taxon>
    </lineage>
</organism>
<dbReference type="Proteomes" id="UP000566819">
    <property type="component" value="Unassembled WGS sequence"/>
</dbReference>
<name>A0A8H4W0F7_9HELO</name>
<accession>A0A8H4W0F7</accession>
<dbReference type="SUPFAM" id="SSF53067">
    <property type="entry name" value="Actin-like ATPase domain"/>
    <property type="match status" value="2"/>
</dbReference>
<evidence type="ECO:0000313" key="1">
    <source>
        <dbReference type="EMBL" id="KAF4627180.1"/>
    </source>
</evidence>
<dbReference type="AlphaFoldDB" id="A0A8H4W0F7"/>
<proteinExistence type="predicted"/>
<dbReference type="PANTHER" id="PTHR14187">
    <property type="entry name" value="ALPHA KINASE/ELONGATION FACTOR 2 KINASE"/>
    <property type="match status" value="1"/>
</dbReference>
<dbReference type="CDD" id="cd10170">
    <property type="entry name" value="ASKHA_NBD_HSP70"/>
    <property type="match status" value="1"/>
</dbReference>
<keyword evidence="2" id="KW-1185">Reference proteome</keyword>
<protein>
    <submittedName>
        <fullName evidence="1">Uncharacterized protein</fullName>
    </submittedName>
</protein>
<dbReference type="Gene3D" id="3.30.420.40">
    <property type="match status" value="1"/>
</dbReference>
<evidence type="ECO:0000313" key="2">
    <source>
        <dbReference type="Proteomes" id="UP000566819"/>
    </source>
</evidence>
<dbReference type="EMBL" id="JAAMPI010001014">
    <property type="protein sequence ID" value="KAF4627180.1"/>
    <property type="molecule type" value="Genomic_DNA"/>
</dbReference>
<dbReference type="PANTHER" id="PTHR14187:SF82">
    <property type="entry name" value="FAMILY CHAPERONE, PUTATIVE (AFU_ORTHOLOGUE AFUA_7G08575)-RELATED"/>
    <property type="match status" value="1"/>
</dbReference>
<dbReference type="InterPro" id="IPR043129">
    <property type="entry name" value="ATPase_NBD"/>
</dbReference>